<name>A0A2T4UU70_9MICO</name>
<sequence length="280" mass="29681">MRRTAAAVTTALLATLLTGCEPAPTSALPDGVSVSIRQNRDDYGPRRLEVLVANDGDEALEVWEARLDSPAFVDPAWTPRPTRVRAGTTTALRLQLPEPDCAGDDSEGRIRLAWTTADASGTAVVEPEDPFGTLARVHDEDCLAQRLAEVVTIEAADEVTVTQEPGGPVAHLALTLTPTGAPGTVRIPEVRGTILLRPASGDVWPVDARLDADSDPLVLDLAIVPVNCSTHTVAEDKRGTFFPVVVALEGGAEGVVPIGVSDDVRGELYEFIASDFCDWS</sequence>
<dbReference type="Proteomes" id="UP000241085">
    <property type="component" value="Unassembled WGS sequence"/>
</dbReference>
<dbReference type="PROSITE" id="PS51257">
    <property type="entry name" value="PROKAR_LIPOPROTEIN"/>
    <property type="match status" value="1"/>
</dbReference>
<dbReference type="EMBL" id="PZPL01000001">
    <property type="protein sequence ID" value="PTL73088.1"/>
    <property type="molecule type" value="Genomic_DNA"/>
</dbReference>
<keyword evidence="2" id="KW-1185">Reference proteome</keyword>
<gene>
    <name evidence="1" type="ORF">C1I63_09660</name>
</gene>
<evidence type="ECO:0000313" key="2">
    <source>
        <dbReference type="Proteomes" id="UP000241085"/>
    </source>
</evidence>
<protein>
    <submittedName>
        <fullName evidence="1">Uncharacterized protein</fullName>
    </submittedName>
</protein>
<dbReference type="RefSeq" id="WP_107574630.1">
    <property type="nucleotide sequence ID" value="NZ_PZPL01000001.1"/>
</dbReference>
<organism evidence="1 2">
    <name type="scientific">Rathayibacter caricis DSM 15933</name>
    <dbReference type="NCBI Taxonomy" id="1328867"/>
    <lineage>
        <taxon>Bacteria</taxon>
        <taxon>Bacillati</taxon>
        <taxon>Actinomycetota</taxon>
        <taxon>Actinomycetes</taxon>
        <taxon>Micrococcales</taxon>
        <taxon>Microbacteriaceae</taxon>
        <taxon>Rathayibacter</taxon>
    </lineage>
</organism>
<dbReference type="AlphaFoldDB" id="A0A2T4UU70"/>
<proteinExistence type="predicted"/>
<evidence type="ECO:0000313" key="1">
    <source>
        <dbReference type="EMBL" id="PTL73088.1"/>
    </source>
</evidence>
<reference evidence="1 2" key="1">
    <citation type="submission" date="2018-03" db="EMBL/GenBank/DDBJ databases">
        <title>Bacteriophage NCPPB3778 and a type I-E CRISPR drive the evolution of the US Biological Select Agent, Rathayibacter toxicus.</title>
        <authorList>
            <person name="Davis E.W.II."/>
            <person name="Tabima J.F."/>
            <person name="Weisberg A.J."/>
            <person name="Dantas Lopes L."/>
            <person name="Wiseman M.S."/>
            <person name="Wiseman M.S."/>
            <person name="Pupko T."/>
            <person name="Belcher M.S."/>
            <person name="Sechler A.J."/>
            <person name="Tancos M.A."/>
            <person name="Schroeder B.K."/>
            <person name="Murray T.D."/>
            <person name="Luster D.G."/>
            <person name="Schneider W.L."/>
            <person name="Rogers E."/>
            <person name="Andreote F.D."/>
            <person name="Grunwald N.J."/>
            <person name="Putnam M.L."/>
            <person name="Chang J.H."/>
        </authorList>
    </citation>
    <scope>NUCLEOTIDE SEQUENCE [LARGE SCALE GENOMIC DNA]</scope>
    <source>
        <strain evidence="1 2">DSM 15933</strain>
    </source>
</reference>
<comment type="caution">
    <text evidence="1">The sequence shown here is derived from an EMBL/GenBank/DDBJ whole genome shotgun (WGS) entry which is preliminary data.</text>
</comment>
<accession>A0A2T4UU70</accession>